<evidence type="ECO:0000256" key="2">
    <source>
        <dbReference type="ARBA" id="ARBA00002388"/>
    </source>
</evidence>
<dbReference type="GO" id="GO:0003723">
    <property type="term" value="F:RNA binding"/>
    <property type="evidence" value="ECO:0007669"/>
    <property type="project" value="UniProtKB-UniRule"/>
</dbReference>
<feature type="compositionally biased region" description="Low complexity" evidence="10">
    <location>
        <begin position="1107"/>
        <end position="1131"/>
    </location>
</feature>
<dbReference type="GO" id="GO:0003755">
    <property type="term" value="F:peptidyl-prolyl cis-trans isomerase activity"/>
    <property type="evidence" value="ECO:0007669"/>
    <property type="project" value="UniProtKB-KW"/>
</dbReference>
<feature type="domain" description="RRM" evidence="12">
    <location>
        <begin position="375"/>
        <end position="453"/>
    </location>
</feature>
<dbReference type="SUPFAM" id="SSF50891">
    <property type="entry name" value="Cyclophilin-like"/>
    <property type="match status" value="1"/>
</dbReference>
<dbReference type="CDD" id="cd01921">
    <property type="entry name" value="cyclophilin_RRM"/>
    <property type="match status" value="1"/>
</dbReference>
<feature type="compositionally biased region" description="Polar residues" evidence="10">
    <location>
        <begin position="919"/>
        <end position="932"/>
    </location>
</feature>
<feature type="compositionally biased region" description="Basic residues" evidence="10">
    <location>
        <begin position="1218"/>
        <end position="1234"/>
    </location>
</feature>
<gene>
    <name evidence="13" type="ORF">TCMB3V08_LOCUS590</name>
</gene>
<dbReference type="InterPro" id="IPR035542">
    <property type="entry name" value="CRIP"/>
</dbReference>
<feature type="compositionally biased region" description="Low complexity" evidence="10">
    <location>
        <begin position="987"/>
        <end position="999"/>
    </location>
</feature>
<feature type="compositionally biased region" description="Basic and acidic residues" evidence="10">
    <location>
        <begin position="525"/>
        <end position="860"/>
    </location>
</feature>
<feature type="compositionally biased region" description="Basic and acidic residues" evidence="10">
    <location>
        <begin position="1041"/>
        <end position="1060"/>
    </location>
</feature>
<dbReference type="InterPro" id="IPR000504">
    <property type="entry name" value="RRM_dom"/>
</dbReference>
<feature type="region of interest" description="Disordered" evidence="10">
    <location>
        <begin position="301"/>
        <end position="322"/>
    </location>
</feature>
<name>A0A7R9P2P4_TIMCA</name>
<feature type="region of interest" description="Disordered" evidence="10">
    <location>
        <begin position="1025"/>
        <end position="1060"/>
    </location>
</feature>
<evidence type="ECO:0000256" key="8">
    <source>
        <dbReference type="ARBA" id="ARBA00023242"/>
    </source>
</evidence>
<feature type="compositionally biased region" description="Basic residues" evidence="10">
    <location>
        <begin position="1256"/>
        <end position="1271"/>
    </location>
</feature>
<dbReference type="Pfam" id="PF00160">
    <property type="entry name" value="Pro_isomerase"/>
    <property type="match status" value="1"/>
</dbReference>
<dbReference type="EMBL" id="OE179160">
    <property type="protein sequence ID" value="CAD7567808.1"/>
    <property type="molecule type" value="Genomic_DNA"/>
</dbReference>
<feature type="compositionally biased region" description="Basic residues" evidence="10">
    <location>
        <begin position="1097"/>
        <end position="1106"/>
    </location>
</feature>
<feature type="compositionally biased region" description="Basic and acidic residues" evidence="10">
    <location>
        <begin position="1075"/>
        <end position="1084"/>
    </location>
</feature>
<evidence type="ECO:0000256" key="7">
    <source>
        <dbReference type="ARBA" id="ARBA00023235"/>
    </source>
</evidence>
<dbReference type="InterPro" id="IPR012677">
    <property type="entry name" value="Nucleotide-bd_a/b_plait_sf"/>
</dbReference>
<accession>A0A7R9P2P4</accession>
<dbReference type="InterPro" id="IPR035979">
    <property type="entry name" value="RBD_domain_sf"/>
</dbReference>
<feature type="compositionally biased region" description="Basic residues" evidence="10">
    <location>
        <begin position="1135"/>
        <end position="1172"/>
    </location>
</feature>
<sequence length="1333" mass="153561">MAVVIETTLGDLTVDLFTEERPNMVIVDYKSRGLSLEPRSFQIFCEALDLEQGQLSFVRTNAELLNEKIIVPAYKTEINGQRAHCADYMTPYILKSVIIFTNRRKPFNRGRVENHVGKTTPSSPDRVSNLEISPSSAVELNTTSAFVMFHALDICCVTACMNFLKLCKIKYYNFCLFHSIQHNFIAQTGDPTGSGKAGESVFGKLHGENARYYEAELLPKLRHDKPGLMSMVNCGNNLLGSQFFLTLSSDLHSLDGQHCVFGEVVEGHEVLRKLNEAICDADHRPYQDIRITHTIILEDPYDDPPGLSVPDSSPVPSAETLANGRIAPDEELDETQGRSAAEVEEMVRSREAKAQATILEIVGDLPDAEVAPPENVLFVCKLNPVTSDDDLEIIFSRFGKVKSCEVIRDKKSGDSLQYAFVEFEDRKACEDAYFKMDNVLIDDRRIHVDFSQSVSKLHWKGRGRLEHVDDRSDGLKEDDHNHKYSEERRKDIGHQYDTYLTKNVDDSNAQDLTNRHHDHHNSQGKRREESIDHQRRALESSEKRISRGNSHRDQDGYRRRDNSREKSSSKKVSDSDRDKSRGDRRRCSSDRERSKGDRRAEYSSRTERHRSDKKTNESDRDRSRSGRKADDLDRDRGRSDRRSRESELDRPRAGDGKRMDDKSKKGTTATEDRHKNGSDSLDRRRERLNEVEEERAKDKEYSHKTEDAIKSIEIEKPISSERLLREENKDKSDATFTGDHIDKNDLLKEESKNRSFALSKDEHKDKISKDESKEITTKISRDKHKDSTERWSRERSKDKSSKISREHSKDRSRNDTRSSKEHYTKRDGKVKEALRKDDLSQESRKDRKYIDNDLGKEKQFSRNSTSELWKETDFKESQNDSIYHSKLLDKSDSNNINGSPERVKNRSEVDHPRDRGTSKENPNNTSKISTSLDTEENYIPKHVEKTRAGNYSQERNRNNKITSREDVSDRDKSRTEKRKVSSEHDSSSSSTDESNSDTDQSSDKEDIPPKKKLIDWELEKKSEGLIVESQSNNFDPNRKHKECELEKESERSLVESNEKPIIKVRSKELIAEDKLKGNDGEIHSIKRKRSKEVPSQIKKRKHRIRHSSSSSGSDSSNSSDSSSESESSSSDYRSKVKHKKNLKKHSVIAKKIKRKHRVNKRGLKKKIHKKKHSETESSSSESSDSSYHRHKHMKAKRRRKRKDYSSDESSSEEESKKKRDRKKKRKLLLKRKKVPTSDYSDSEDDSSEHSTDVSPKKRKRKTLDKKVKKAKKLSEKKKYIAGKKKLRKERIKDSTSDGESEDRAIIKHSKKKLAEGKKNRKISGSLDTSSVQC</sequence>
<evidence type="ECO:0000256" key="5">
    <source>
        <dbReference type="ARBA" id="ARBA00022884"/>
    </source>
</evidence>
<evidence type="ECO:0000256" key="10">
    <source>
        <dbReference type="SAM" id="MobiDB-lite"/>
    </source>
</evidence>
<dbReference type="PROSITE" id="PS50072">
    <property type="entry name" value="CSA_PPIASE_2"/>
    <property type="match status" value="1"/>
</dbReference>
<dbReference type="GO" id="GO:0005634">
    <property type="term" value="C:nucleus"/>
    <property type="evidence" value="ECO:0007669"/>
    <property type="project" value="UniProtKB-SubCell"/>
</dbReference>
<feature type="region of interest" description="Disordered" evidence="10">
    <location>
        <begin position="1075"/>
        <end position="1333"/>
    </location>
</feature>
<dbReference type="InterPro" id="IPR035538">
    <property type="entry name" value="Cyclophilin_PPIL4"/>
</dbReference>
<comment type="subcellular location">
    <subcellularLocation>
        <location evidence="3">Nucleus</location>
    </subcellularLocation>
</comment>
<feature type="compositionally biased region" description="Basic and acidic residues" evidence="10">
    <location>
        <begin position="1290"/>
        <end position="1305"/>
    </location>
</feature>
<dbReference type="Gene3D" id="2.40.100.10">
    <property type="entry name" value="Cyclophilin-like"/>
    <property type="match status" value="1"/>
</dbReference>
<feature type="compositionally biased region" description="Basic and acidic residues" evidence="10">
    <location>
        <begin position="954"/>
        <end position="986"/>
    </location>
</feature>
<feature type="compositionally biased region" description="Low complexity" evidence="10">
    <location>
        <begin position="1176"/>
        <end position="1185"/>
    </location>
</feature>
<keyword evidence="6" id="KW-0697">Rotamase</keyword>
<dbReference type="PANTHER" id="PTHR45843">
    <property type="entry name" value="PEPTIDYL-PROLYL CIS-TRANS ISOMERASE-LIKE 4"/>
    <property type="match status" value="1"/>
</dbReference>
<feature type="compositionally biased region" description="Basic and acidic residues" evidence="10">
    <location>
        <begin position="469"/>
        <end position="494"/>
    </location>
</feature>
<keyword evidence="8" id="KW-0539">Nucleus</keyword>
<feature type="compositionally biased region" description="Basic and acidic residues" evidence="10">
    <location>
        <begin position="868"/>
        <end position="878"/>
    </location>
</feature>
<feature type="compositionally biased region" description="Basic and acidic residues" evidence="10">
    <location>
        <begin position="901"/>
        <end position="918"/>
    </location>
</feature>
<evidence type="ECO:0000256" key="9">
    <source>
        <dbReference type="PROSITE-ProRule" id="PRU00176"/>
    </source>
</evidence>
<evidence type="ECO:0000313" key="13">
    <source>
        <dbReference type="EMBL" id="CAD7567808.1"/>
    </source>
</evidence>
<keyword evidence="7" id="KW-0413">Isomerase</keyword>
<dbReference type="SMART" id="SM00360">
    <property type="entry name" value="RRM"/>
    <property type="match status" value="1"/>
</dbReference>
<feature type="compositionally biased region" description="Basic residues" evidence="10">
    <location>
        <begin position="1279"/>
        <end position="1289"/>
    </location>
</feature>
<feature type="compositionally biased region" description="Basic and acidic residues" evidence="10">
    <location>
        <begin position="1001"/>
        <end position="1013"/>
    </location>
</feature>
<dbReference type="PROSITE" id="PS50102">
    <property type="entry name" value="RRM"/>
    <property type="match status" value="1"/>
</dbReference>
<feature type="region of interest" description="Disordered" evidence="10">
    <location>
        <begin position="469"/>
        <end position="1013"/>
    </location>
</feature>
<comment type="catalytic activity">
    <reaction evidence="1">
        <text>[protein]-peptidylproline (omega=180) = [protein]-peptidylproline (omega=0)</text>
        <dbReference type="Rhea" id="RHEA:16237"/>
        <dbReference type="Rhea" id="RHEA-COMP:10747"/>
        <dbReference type="Rhea" id="RHEA-COMP:10748"/>
        <dbReference type="ChEBI" id="CHEBI:83833"/>
        <dbReference type="ChEBI" id="CHEBI:83834"/>
        <dbReference type="EC" id="5.2.1.8"/>
    </reaction>
</comment>
<dbReference type="PRINTS" id="PR00153">
    <property type="entry name" value="CSAPPISMRASE"/>
</dbReference>
<organism evidence="13">
    <name type="scientific">Timema californicum</name>
    <name type="common">California timema</name>
    <name type="synonym">Walking stick</name>
    <dbReference type="NCBI Taxonomy" id="61474"/>
    <lineage>
        <taxon>Eukaryota</taxon>
        <taxon>Metazoa</taxon>
        <taxon>Ecdysozoa</taxon>
        <taxon>Arthropoda</taxon>
        <taxon>Hexapoda</taxon>
        <taxon>Insecta</taxon>
        <taxon>Pterygota</taxon>
        <taxon>Neoptera</taxon>
        <taxon>Polyneoptera</taxon>
        <taxon>Phasmatodea</taxon>
        <taxon>Timematodea</taxon>
        <taxon>Timematoidea</taxon>
        <taxon>Timematidae</taxon>
        <taxon>Timema</taxon>
    </lineage>
</organism>
<evidence type="ECO:0000256" key="6">
    <source>
        <dbReference type="ARBA" id="ARBA00023110"/>
    </source>
</evidence>
<dbReference type="SUPFAM" id="SSF54928">
    <property type="entry name" value="RNA-binding domain, RBD"/>
    <property type="match status" value="1"/>
</dbReference>
<dbReference type="Gene3D" id="3.30.70.330">
    <property type="match status" value="1"/>
</dbReference>
<evidence type="ECO:0000256" key="4">
    <source>
        <dbReference type="ARBA" id="ARBA00013194"/>
    </source>
</evidence>
<evidence type="ECO:0000259" key="12">
    <source>
        <dbReference type="PROSITE" id="PS50102"/>
    </source>
</evidence>
<evidence type="ECO:0000256" key="1">
    <source>
        <dbReference type="ARBA" id="ARBA00000971"/>
    </source>
</evidence>
<feature type="compositionally biased region" description="Polar residues" evidence="10">
    <location>
        <begin position="498"/>
        <end position="512"/>
    </location>
</feature>
<dbReference type="FunFam" id="3.30.70.330:FF:000287">
    <property type="entry name" value="Peptidyl-prolyl cis-trans isomerase"/>
    <property type="match status" value="1"/>
</dbReference>
<dbReference type="EC" id="5.2.1.8" evidence="4"/>
<proteinExistence type="predicted"/>
<feature type="compositionally biased region" description="Basic and acidic residues" evidence="10">
    <location>
        <begin position="938"/>
        <end position="947"/>
    </location>
</feature>
<dbReference type="PANTHER" id="PTHR45843:SF1">
    <property type="entry name" value="PEPTIDYL-PROLYL CIS-TRANS ISOMERASE-LIKE 4"/>
    <property type="match status" value="1"/>
</dbReference>
<protein>
    <recommendedName>
        <fullName evidence="4">peptidylprolyl isomerase</fullName>
        <ecNumber evidence="4">5.2.1.8</ecNumber>
    </recommendedName>
</protein>
<keyword evidence="5 9" id="KW-0694">RNA-binding</keyword>
<evidence type="ECO:0000256" key="3">
    <source>
        <dbReference type="ARBA" id="ARBA00004123"/>
    </source>
</evidence>
<feature type="compositionally biased region" description="Basic residues" evidence="10">
    <location>
        <begin position="1188"/>
        <end position="1202"/>
    </location>
</feature>
<dbReference type="CDD" id="cd12235">
    <property type="entry name" value="RRM_PPIL4"/>
    <property type="match status" value="1"/>
</dbReference>
<dbReference type="InterPro" id="IPR002130">
    <property type="entry name" value="Cyclophilin-type_PPIase_dom"/>
</dbReference>
<reference evidence="13" key="1">
    <citation type="submission" date="2020-11" db="EMBL/GenBank/DDBJ databases">
        <authorList>
            <person name="Tran Van P."/>
        </authorList>
    </citation>
    <scope>NUCLEOTIDE SEQUENCE</scope>
</reference>
<evidence type="ECO:0000259" key="11">
    <source>
        <dbReference type="PROSITE" id="PS50072"/>
    </source>
</evidence>
<feature type="domain" description="PPIase cyclophilin-type" evidence="11">
    <location>
        <begin position="159"/>
        <end position="296"/>
    </location>
</feature>
<dbReference type="InterPro" id="IPR029000">
    <property type="entry name" value="Cyclophilin-like_dom_sf"/>
</dbReference>
<dbReference type="Pfam" id="PF00076">
    <property type="entry name" value="RRM_1"/>
    <property type="match status" value="1"/>
</dbReference>
<comment type="function">
    <text evidence="2">PPIases accelerate the folding of proteins. It catalyzes the cis-trans isomerization of proline imidic peptide bonds in oligopeptides.</text>
</comment>